<evidence type="ECO:0000313" key="11">
    <source>
        <dbReference type="Proteomes" id="UP001165367"/>
    </source>
</evidence>
<dbReference type="Proteomes" id="UP001165367">
    <property type="component" value="Unassembled WGS sequence"/>
</dbReference>
<dbReference type="InterPro" id="IPR012910">
    <property type="entry name" value="Plug_dom"/>
</dbReference>
<evidence type="ECO:0000256" key="6">
    <source>
        <dbReference type="ARBA" id="ARBA00023237"/>
    </source>
</evidence>
<dbReference type="Pfam" id="PF14905">
    <property type="entry name" value="OMP_b-brl_3"/>
    <property type="match status" value="1"/>
</dbReference>
<dbReference type="Gene3D" id="2.40.170.20">
    <property type="entry name" value="TonB-dependent receptor, beta-barrel domain"/>
    <property type="match status" value="1"/>
</dbReference>
<dbReference type="Pfam" id="PF07715">
    <property type="entry name" value="Plug"/>
    <property type="match status" value="1"/>
</dbReference>
<gene>
    <name evidence="10" type="ORF">LZZ85_15470</name>
</gene>
<evidence type="ECO:0000256" key="4">
    <source>
        <dbReference type="ARBA" id="ARBA00022692"/>
    </source>
</evidence>
<evidence type="ECO:0000256" key="3">
    <source>
        <dbReference type="ARBA" id="ARBA00022452"/>
    </source>
</evidence>
<organism evidence="10 11">
    <name type="scientific">Terrimonas ginsenosidimutans</name>
    <dbReference type="NCBI Taxonomy" id="2908004"/>
    <lineage>
        <taxon>Bacteria</taxon>
        <taxon>Pseudomonadati</taxon>
        <taxon>Bacteroidota</taxon>
        <taxon>Chitinophagia</taxon>
        <taxon>Chitinophagales</taxon>
        <taxon>Chitinophagaceae</taxon>
        <taxon>Terrimonas</taxon>
    </lineage>
</organism>
<dbReference type="SUPFAM" id="SSF56935">
    <property type="entry name" value="Porins"/>
    <property type="match status" value="1"/>
</dbReference>
<evidence type="ECO:0000259" key="9">
    <source>
        <dbReference type="Pfam" id="PF14905"/>
    </source>
</evidence>
<dbReference type="Gene3D" id="2.60.40.1120">
    <property type="entry name" value="Carboxypeptidase-like, regulatory domain"/>
    <property type="match status" value="1"/>
</dbReference>
<evidence type="ECO:0000313" key="10">
    <source>
        <dbReference type="EMBL" id="MCG2615699.1"/>
    </source>
</evidence>
<reference evidence="10" key="1">
    <citation type="submission" date="2022-01" db="EMBL/GenBank/DDBJ databases">
        <authorList>
            <person name="Jo J.-H."/>
            <person name="Im W.-T."/>
        </authorList>
    </citation>
    <scope>NUCLEOTIDE SEQUENCE</scope>
    <source>
        <strain evidence="10">NA20</strain>
    </source>
</reference>
<comment type="subcellular location">
    <subcellularLocation>
        <location evidence="1 7">Cell outer membrane</location>
        <topology evidence="1 7">Multi-pass membrane protein</topology>
    </subcellularLocation>
</comment>
<keyword evidence="3 7" id="KW-1134">Transmembrane beta strand</keyword>
<dbReference type="InterPro" id="IPR036942">
    <property type="entry name" value="Beta-barrel_TonB_sf"/>
</dbReference>
<dbReference type="PROSITE" id="PS52016">
    <property type="entry name" value="TONB_DEPENDENT_REC_3"/>
    <property type="match status" value="1"/>
</dbReference>
<proteinExistence type="inferred from homology"/>
<feature type="domain" description="TonB-dependent receptor plug" evidence="8">
    <location>
        <begin position="159"/>
        <end position="227"/>
    </location>
</feature>
<feature type="domain" description="Outer membrane protein beta-barrel" evidence="9">
    <location>
        <begin position="382"/>
        <end position="815"/>
    </location>
</feature>
<keyword evidence="5 7" id="KW-0472">Membrane</keyword>
<dbReference type="RefSeq" id="WP_237873747.1">
    <property type="nucleotide sequence ID" value="NZ_JAKLTR010000009.1"/>
</dbReference>
<dbReference type="SUPFAM" id="SSF49464">
    <property type="entry name" value="Carboxypeptidase regulatory domain-like"/>
    <property type="match status" value="1"/>
</dbReference>
<keyword evidence="10" id="KW-0675">Receptor</keyword>
<dbReference type="InterPro" id="IPR037066">
    <property type="entry name" value="Plug_dom_sf"/>
</dbReference>
<evidence type="ECO:0000256" key="2">
    <source>
        <dbReference type="ARBA" id="ARBA00022448"/>
    </source>
</evidence>
<sequence length="836" mass="94209">MFSVSHAQEEREQPSDVAVLKVNSNRIYGKLIDKNTGKPIEAASVQLFANDAGNKDSLITGMLTRSNGDFSFDNLPALKTFRLTISAIGFSQIDQEVTPDYGKGAEQKKFRNDLGNITLEAEVKQLGNVVVTSVKPALEMGIDRKIFNASKSMVATGGTAIDLMKNIPSVSVDVDGNVTLRNSSPQIFVDGRPTILSLDQIPADNIERVELITNPSAKFDAASSGGIINIVLKKNKRIGLNGLATIGIGLPKIANGNLNLNVRQGKFNFFLSGGYNQSGGKARGEAQRQNKVNGVISDYFNQESVNDRIRRFGSLRLGADYFLDNRNTISITQQLGTGRFGYDEVQDQDYLDASLNPVYYGSRTADGKATFKRNGTNLNFKHNFPEAGKELTVDVNYNYGSSTDRSDILNAFSYPDGQVYRPSSLVNNRGSSNSDQVIFQADYADPIGENGKIEIGLRSYHNLFNSRFDAFANSNGQQQKLPLSNNYEYKEMVNALYGTYSNKIGKFSYQAGLRAEYSKFNGLLVDSAFKFGYEYPSKLKNIWNALFPSLFVTHELSEKDQLQFNYSRRIRRPNFWQLNPFIDINDPANLRQGNPALRPEFVNSFELNYSHNYKSGNWLGVLYFRNNPDDITEFSDTITTQQYQELENAGVNPNAILNTYINAGTTNRYGAEFTVQHKIGKNFDITPTVNMQYRTVKARINNLDLSNEGFNWEAKLSTNYKIETTKSSFFNGLGFQLLGEYESSEVIPQGKRRPQYSVDYAMRKDFLKDNKATITFSVNDVFNTRRWGTIYDTETFYQESYRRWSVRSFRISFSYKFGKSDFSLSNKKRDNNESMD</sequence>
<keyword evidence="11" id="KW-1185">Reference proteome</keyword>
<evidence type="ECO:0000256" key="1">
    <source>
        <dbReference type="ARBA" id="ARBA00004571"/>
    </source>
</evidence>
<dbReference type="InterPro" id="IPR008969">
    <property type="entry name" value="CarboxyPept-like_regulatory"/>
</dbReference>
<accession>A0ABS9KTT9</accession>
<comment type="caution">
    <text evidence="10">The sequence shown here is derived from an EMBL/GenBank/DDBJ whole genome shotgun (WGS) entry which is preliminary data.</text>
</comment>
<evidence type="ECO:0000259" key="8">
    <source>
        <dbReference type="Pfam" id="PF07715"/>
    </source>
</evidence>
<evidence type="ECO:0000256" key="5">
    <source>
        <dbReference type="ARBA" id="ARBA00023136"/>
    </source>
</evidence>
<dbReference type="EMBL" id="JAKLTR010000009">
    <property type="protein sequence ID" value="MCG2615699.1"/>
    <property type="molecule type" value="Genomic_DNA"/>
</dbReference>
<keyword evidence="6 7" id="KW-0998">Cell outer membrane</keyword>
<dbReference type="Pfam" id="PF13620">
    <property type="entry name" value="CarboxypepD_reg"/>
    <property type="match status" value="1"/>
</dbReference>
<dbReference type="PANTHER" id="PTHR40980">
    <property type="entry name" value="PLUG DOMAIN-CONTAINING PROTEIN"/>
    <property type="match status" value="1"/>
</dbReference>
<evidence type="ECO:0000256" key="7">
    <source>
        <dbReference type="PROSITE-ProRule" id="PRU01360"/>
    </source>
</evidence>
<dbReference type="Gene3D" id="2.170.130.10">
    <property type="entry name" value="TonB-dependent receptor, plug domain"/>
    <property type="match status" value="1"/>
</dbReference>
<keyword evidence="2 7" id="KW-0813">Transport</keyword>
<keyword evidence="4 7" id="KW-0812">Transmembrane</keyword>
<dbReference type="PANTHER" id="PTHR40980:SF3">
    <property type="entry name" value="TONB-DEPENDENT RECEPTOR-LIKE BETA-BARREL DOMAIN-CONTAINING PROTEIN"/>
    <property type="match status" value="1"/>
</dbReference>
<name>A0ABS9KTT9_9BACT</name>
<comment type="similarity">
    <text evidence="7">Belongs to the TonB-dependent receptor family.</text>
</comment>
<dbReference type="InterPro" id="IPR039426">
    <property type="entry name" value="TonB-dep_rcpt-like"/>
</dbReference>
<protein>
    <submittedName>
        <fullName evidence="10">TonB-dependent receptor</fullName>
    </submittedName>
</protein>
<dbReference type="InterPro" id="IPR041700">
    <property type="entry name" value="OMP_b-brl_3"/>
</dbReference>